<organism evidence="1 2">
    <name type="scientific">Phlebia brevispora</name>
    <dbReference type="NCBI Taxonomy" id="194682"/>
    <lineage>
        <taxon>Eukaryota</taxon>
        <taxon>Fungi</taxon>
        <taxon>Dikarya</taxon>
        <taxon>Basidiomycota</taxon>
        <taxon>Agaricomycotina</taxon>
        <taxon>Agaricomycetes</taxon>
        <taxon>Polyporales</taxon>
        <taxon>Meruliaceae</taxon>
        <taxon>Phlebia</taxon>
    </lineage>
</organism>
<evidence type="ECO:0000313" key="1">
    <source>
        <dbReference type="EMBL" id="KAJ3532466.1"/>
    </source>
</evidence>
<reference evidence="1" key="1">
    <citation type="submission" date="2022-07" db="EMBL/GenBank/DDBJ databases">
        <title>Genome Sequence of Phlebia brevispora.</title>
        <authorList>
            <person name="Buettner E."/>
        </authorList>
    </citation>
    <scope>NUCLEOTIDE SEQUENCE</scope>
    <source>
        <strain evidence="1">MPL23</strain>
    </source>
</reference>
<sequence>MPATAADVPVELFDLILSFYSPYGLDDHEWINSVPIQKGKLSALSLVCRTWASICQQKLFEVVTLWNLKDAETLLELMNHPASRIGGYLRKVVYRLSTDNCKIPWVHTACRKLAFCPKLTPSAKFHLYTSEGTIKQLAMALSNPLPRCIRAMCIHKLTLKGVKVGRIYDLASVLNALPCLEKARLWGLSWTESRISELPAPVRSSLPGECPHLRLYHERVPGQLGRVVASRPASSEQDVSAARGRSSGFVAGATQSEKCAFRSRVEGEGPDLCIAPVLIMRFSNSRYPVDIERGDIWTLQATLASAGTSPKHVQRLRFNIVEPGVLAQTNYNWGAIDSCIIALNDLDEVEFRFSEAKGMMDFAGRTLIALRMLRLHCSSRLRFTLVDEDGEGDEQLPVCQTDTVHEAMERWIKAAARKCEWSSRREIAFLNAYREGNLETYTRYLVKLFKVLGPDLNLDSPVGERVPAKPDSDRQGGRNEKQPVPVPPISVESDVGKQVEAELPTLTASGLITQDELDPPKQERSSLTHPRRFGSLFKRILRKMHPKDDRNDA</sequence>
<accession>A0ACC1S5H7</accession>
<dbReference type="Proteomes" id="UP001148662">
    <property type="component" value="Unassembled WGS sequence"/>
</dbReference>
<gene>
    <name evidence="1" type="ORF">NM688_g7418</name>
</gene>
<dbReference type="EMBL" id="JANHOG010001730">
    <property type="protein sequence ID" value="KAJ3532466.1"/>
    <property type="molecule type" value="Genomic_DNA"/>
</dbReference>
<keyword evidence="2" id="KW-1185">Reference proteome</keyword>
<comment type="caution">
    <text evidence="1">The sequence shown here is derived from an EMBL/GenBank/DDBJ whole genome shotgun (WGS) entry which is preliminary data.</text>
</comment>
<protein>
    <submittedName>
        <fullName evidence="1">Uncharacterized protein</fullName>
    </submittedName>
</protein>
<proteinExistence type="predicted"/>
<evidence type="ECO:0000313" key="2">
    <source>
        <dbReference type="Proteomes" id="UP001148662"/>
    </source>
</evidence>
<name>A0ACC1S5H7_9APHY</name>